<dbReference type="EMBL" id="QHHQ01000008">
    <property type="protein sequence ID" value="RAH97706.1"/>
    <property type="molecule type" value="Genomic_DNA"/>
</dbReference>
<sequence>MVESDFARFDGVIGSETELAELIGTPPPKVVDKVIDRLDDICRAFIARSPFCIIATATPGTHIDVSPRGDPAGFVTVLDDRHVAIPDRPGNRRVDTFRNILADPHVGLIFLVPGKGETLRLRGEGRIVRDEALRRSMAVDGKVPALALVVRVDEAFVHCPKAFIRSGLWDTNTWPQTDTLPDIGRAMIRHAGLDQSPDDLFAEATAEGLTTLY</sequence>
<gene>
    <name evidence="2" type="ORF">DLJ53_28075</name>
</gene>
<proteinExistence type="predicted"/>
<dbReference type="AlphaFoldDB" id="A0A8B2NM99"/>
<keyword evidence="3" id="KW-1185">Reference proteome</keyword>
<dbReference type="RefSeq" id="WP_111351551.1">
    <property type="nucleotide sequence ID" value="NZ_QHHQ01000008.1"/>
</dbReference>
<dbReference type="OrthoDB" id="9790331at2"/>
<dbReference type="InterPro" id="IPR024029">
    <property type="entry name" value="Pyridox_Oxase_FMN-dep"/>
</dbReference>
<feature type="domain" description="Pyridoxamine 5'-phosphate oxidase N-terminal" evidence="1">
    <location>
        <begin position="39"/>
        <end position="141"/>
    </location>
</feature>
<evidence type="ECO:0000259" key="1">
    <source>
        <dbReference type="Pfam" id="PF01243"/>
    </source>
</evidence>
<dbReference type="InterPro" id="IPR011576">
    <property type="entry name" value="Pyridox_Oxase_N"/>
</dbReference>
<evidence type="ECO:0000313" key="3">
    <source>
        <dbReference type="Proteomes" id="UP000249590"/>
    </source>
</evidence>
<reference evidence="2 3" key="1">
    <citation type="submission" date="2018-05" db="EMBL/GenBank/DDBJ databases">
        <title>Acuticoccus sediminis sp. nov., isolated from deep-sea sediment of Indian Ocean.</title>
        <authorList>
            <person name="Liu X."/>
            <person name="Lai Q."/>
            <person name="Du Y."/>
            <person name="Sun F."/>
            <person name="Zhang X."/>
            <person name="Wang S."/>
            <person name="Shao Z."/>
        </authorList>
    </citation>
    <scope>NUCLEOTIDE SEQUENCE [LARGE SCALE GENOMIC DNA]</scope>
    <source>
        <strain evidence="2 3">PTG4-2</strain>
    </source>
</reference>
<dbReference type="Pfam" id="PF01243">
    <property type="entry name" value="PNPOx_N"/>
    <property type="match status" value="1"/>
</dbReference>
<dbReference type="PANTHER" id="PTHR42815:SF2">
    <property type="entry name" value="FAD-BINDING, PUTATIVE (AFU_ORTHOLOGUE AFUA_6G07600)-RELATED"/>
    <property type="match status" value="1"/>
</dbReference>
<comment type="caution">
    <text evidence="2">The sequence shown here is derived from an EMBL/GenBank/DDBJ whole genome shotgun (WGS) entry which is preliminary data.</text>
</comment>
<name>A0A8B2NM99_9HYPH</name>
<dbReference type="PANTHER" id="PTHR42815">
    <property type="entry name" value="FAD-BINDING, PUTATIVE (AFU_ORTHOLOGUE AFUA_6G07600)-RELATED"/>
    <property type="match status" value="1"/>
</dbReference>
<evidence type="ECO:0000313" key="2">
    <source>
        <dbReference type="EMBL" id="RAH97706.1"/>
    </source>
</evidence>
<dbReference type="Proteomes" id="UP000249590">
    <property type="component" value="Unassembled WGS sequence"/>
</dbReference>
<dbReference type="InterPro" id="IPR012349">
    <property type="entry name" value="Split_barrel_FMN-bd"/>
</dbReference>
<dbReference type="Gene3D" id="2.30.110.10">
    <property type="entry name" value="Electron Transport, Fmn-binding Protein, Chain A"/>
    <property type="match status" value="1"/>
</dbReference>
<protein>
    <submittedName>
        <fullName evidence="2">Pyridoxamine 5-phosphate oxidase</fullName>
    </submittedName>
</protein>
<organism evidence="2 3">
    <name type="scientific">Acuticoccus sediminis</name>
    <dbReference type="NCBI Taxonomy" id="2184697"/>
    <lineage>
        <taxon>Bacteria</taxon>
        <taxon>Pseudomonadati</taxon>
        <taxon>Pseudomonadota</taxon>
        <taxon>Alphaproteobacteria</taxon>
        <taxon>Hyphomicrobiales</taxon>
        <taxon>Amorphaceae</taxon>
        <taxon>Acuticoccus</taxon>
    </lineage>
</organism>
<accession>A0A8B2NM99</accession>
<dbReference type="SUPFAM" id="SSF50475">
    <property type="entry name" value="FMN-binding split barrel"/>
    <property type="match status" value="1"/>
</dbReference>
<dbReference type="NCBIfam" id="TIGR04025">
    <property type="entry name" value="PPOX_FMN_DR2398"/>
    <property type="match status" value="1"/>
</dbReference>